<dbReference type="InterPro" id="IPR017853">
    <property type="entry name" value="GH"/>
</dbReference>
<dbReference type="InterPro" id="IPR038417">
    <property type="entry name" value="Alpga-gal_N_sf"/>
</dbReference>
<dbReference type="InterPro" id="IPR050985">
    <property type="entry name" value="Alpha-glycosidase_related"/>
</dbReference>
<dbReference type="AlphaFoldDB" id="A0A0E1W2M8"/>
<evidence type="ECO:0000256" key="6">
    <source>
        <dbReference type="PIRSR" id="PIRSR005536-1"/>
    </source>
</evidence>
<dbReference type="FunFam" id="3.20.20.70:FF:000118">
    <property type="entry name" value="Alpha-galactosidase"/>
    <property type="match status" value="1"/>
</dbReference>
<dbReference type="PIRSF" id="PIRSF005536">
    <property type="entry name" value="Agal"/>
    <property type="match status" value="1"/>
</dbReference>
<dbReference type="PROSITE" id="PS00512">
    <property type="entry name" value="ALPHA_GALACTOSIDASE"/>
    <property type="match status" value="1"/>
</dbReference>
<dbReference type="Gene3D" id="2.70.98.60">
    <property type="entry name" value="alpha-galactosidase from lactobacil brevis"/>
    <property type="match status" value="1"/>
</dbReference>
<feature type="binding site" evidence="7">
    <location>
        <begin position="462"/>
        <end position="466"/>
    </location>
    <ligand>
        <name>substrate</name>
    </ligand>
</feature>
<evidence type="ECO:0000256" key="7">
    <source>
        <dbReference type="PIRSR" id="PIRSR005536-2"/>
    </source>
</evidence>
<feature type="binding site" evidence="7">
    <location>
        <position position="528"/>
    </location>
    <ligand>
        <name>substrate</name>
    </ligand>
</feature>
<gene>
    <name evidence="10" type="primary">rafA</name>
    <name evidence="10" type="ORF">BURPS1710A_A2104</name>
</gene>
<keyword evidence="3 5" id="KW-0378">Hydrolase</keyword>
<sequence>MQASRWGPPRARRMFDTKLIRLTGSNLSIALEKSADMPPVWRYFGAKLEPHAIAWSADDVRPHPPTLLDGDPPFTAFSTHGFGWFHQPALVGSRPGDVGDIDWAQSFRLDEVSTNDHSVTMKLSDEQAELGAILSYTIDPASDVITMWAELENRGATPFRVDWLAAATVPLPPDANRALSFSGRWTLEFQENREILGSATWRRDNRRGRTSHDSFPGVMVGSSLADNVGTVYGAHLGWSGNHTIIIEPMTDGRRQLQLGEWLAPGEVVLAPDQRYRTPCAFLSYSEQGLNGLSAQFHRFVRAKVLRWPRQRMQPRPVILNTWEAVYCDHDLEDLKELATAGAQIGIERFVLDDGWFHCRDNDRAGLGDWWPDANKYSRGLTPLIHHVRDLDMDFGLWIEPEMVNPDSELYRARPEWTLRLDGRPLVTGRNQLVLDLAEPDVREYLFTQISALLRDNAISYLKWDMNRDLATAGHRGMPAYRRQTQAFYALLDRLRAAFPAVEIESCASGGGRADYGVLARMHRLWTSDCNDALTRIGIQRGFLRFFPPELMGAHIGADRSHTTGRRHTLAFRAAVALFGHLGVEVDPRAMPADEIEALMRWIAIYKEWRPVLHAGTLHQGCISEALSWTQAVSDDGSASLLAIYRLREDNARYATPLKIKGLRCDIAYRVQTLYAPVAPHFVKQTQMFKMMQNEGVVISGASLLELGMPIPPMPPESAVVISLKPASELSKPLDLY</sequence>
<name>A0A0E1W2M8_BURPE</name>
<feature type="binding site" evidence="7">
    <location>
        <position position="506"/>
    </location>
    <ligand>
        <name>substrate</name>
    </ligand>
</feature>
<dbReference type="EC" id="3.2.1.22" evidence="2 5"/>
<feature type="binding site" evidence="7">
    <location>
        <position position="185"/>
    </location>
    <ligand>
        <name>substrate</name>
    </ligand>
</feature>
<feature type="domain" description="Glycosyl hydrolase family 36 C-terminal" evidence="8">
    <location>
        <begin position="629"/>
        <end position="715"/>
    </location>
</feature>
<dbReference type="Proteomes" id="UP000001812">
    <property type="component" value="Chromosome II"/>
</dbReference>
<dbReference type="InterPro" id="IPR031705">
    <property type="entry name" value="Glyco_hydro_36_C"/>
</dbReference>
<reference evidence="10" key="1">
    <citation type="submission" date="2009-05" db="EMBL/GenBank/DDBJ databases">
        <authorList>
            <person name="Harkins D.M."/>
            <person name="DeShazer D."/>
            <person name="Woods D.E."/>
            <person name="Brinkac L.M."/>
            <person name="Brown K.A."/>
            <person name="Hung G.C."/>
            <person name="Tuanyok A."/>
            <person name="Zhang B."/>
            <person name="Nierman W.C."/>
        </authorList>
    </citation>
    <scope>NUCLEOTIDE SEQUENCE [LARGE SCALE GENOMIC DNA]</scope>
    <source>
        <strain evidence="10">1710a</strain>
    </source>
</reference>
<evidence type="ECO:0000256" key="2">
    <source>
        <dbReference type="ARBA" id="ARBA00012755"/>
    </source>
</evidence>
<evidence type="ECO:0000313" key="10">
    <source>
        <dbReference type="EMBL" id="EET03912.1"/>
    </source>
</evidence>
<protein>
    <recommendedName>
        <fullName evidence="2 5">Alpha-galactosidase</fullName>
        <ecNumber evidence="2 5">3.2.1.22</ecNumber>
    </recommendedName>
</protein>
<dbReference type="Gene3D" id="3.20.20.70">
    <property type="entry name" value="Aldolase class I"/>
    <property type="match status" value="1"/>
</dbReference>
<evidence type="ECO:0000259" key="9">
    <source>
        <dbReference type="Pfam" id="PF16875"/>
    </source>
</evidence>
<comment type="catalytic activity">
    <reaction evidence="1 5">
        <text>Hydrolysis of terminal, non-reducing alpha-D-galactose residues in alpha-D-galactosides, including galactose oligosaccharides, galactomannans and galactolipids.</text>
        <dbReference type="EC" id="3.2.1.22"/>
    </reaction>
</comment>
<evidence type="ECO:0000256" key="5">
    <source>
        <dbReference type="PIRNR" id="PIRNR005536"/>
    </source>
</evidence>
<feature type="binding site" evidence="7">
    <location>
        <position position="429"/>
    </location>
    <ligand>
        <name>substrate</name>
    </ligand>
</feature>
<keyword evidence="4 5" id="KW-0326">Glycosidase</keyword>
<dbReference type="PRINTS" id="PR00743">
    <property type="entry name" value="GLHYDRLASE36"/>
</dbReference>
<dbReference type="InterPro" id="IPR013785">
    <property type="entry name" value="Aldolase_TIM"/>
</dbReference>
<dbReference type="SUPFAM" id="SSF51445">
    <property type="entry name" value="(Trans)glycosidases"/>
    <property type="match status" value="1"/>
</dbReference>
<proteinExistence type="inferred from homology"/>
<feature type="binding site" evidence="7">
    <location>
        <begin position="352"/>
        <end position="353"/>
    </location>
    <ligand>
        <name>substrate</name>
    </ligand>
</feature>
<dbReference type="InterPro" id="IPR031704">
    <property type="entry name" value="Glyco_hydro_36_N"/>
</dbReference>
<dbReference type="Gene3D" id="2.60.40.1180">
    <property type="entry name" value="Golgi alpha-mannosidase II"/>
    <property type="match status" value="1"/>
</dbReference>
<dbReference type="InterPro" id="IPR000111">
    <property type="entry name" value="Glyco_hydro_27/36_CS"/>
</dbReference>
<dbReference type="EMBL" id="CM000833">
    <property type="protein sequence ID" value="EET03912.1"/>
    <property type="molecule type" value="Genomic_DNA"/>
</dbReference>
<dbReference type="PANTHER" id="PTHR43053:SF3">
    <property type="entry name" value="ALPHA-GALACTOSIDASE C-RELATED"/>
    <property type="match status" value="1"/>
</dbReference>
<dbReference type="GO" id="GO:0004557">
    <property type="term" value="F:alpha-galactosidase activity"/>
    <property type="evidence" value="ECO:0007669"/>
    <property type="project" value="UniProtKB-UniRule"/>
</dbReference>
<feature type="domain" description="Glycosyl hydrolase family 36 N-terminal" evidence="9">
    <location>
        <begin position="39"/>
        <end position="269"/>
    </location>
</feature>
<dbReference type="PANTHER" id="PTHR43053">
    <property type="entry name" value="GLYCOSIDASE FAMILY 31"/>
    <property type="match status" value="1"/>
</dbReference>
<evidence type="ECO:0000256" key="1">
    <source>
        <dbReference type="ARBA" id="ARBA00001255"/>
    </source>
</evidence>
<dbReference type="Pfam" id="PF16874">
    <property type="entry name" value="Glyco_hydro_36C"/>
    <property type="match status" value="1"/>
</dbReference>
<organism evidence="10">
    <name type="scientific">Burkholderia pseudomallei 1710a</name>
    <dbReference type="NCBI Taxonomy" id="320371"/>
    <lineage>
        <taxon>Bacteria</taxon>
        <taxon>Pseudomonadati</taxon>
        <taxon>Pseudomonadota</taxon>
        <taxon>Betaproteobacteria</taxon>
        <taxon>Burkholderiales</taxon>
        <taxon>Burkholderiaceae</taxon>
        <taxon>Burkholderia</taxon>
        <taxon>pseudomallei group</taxon>
    </lineage>
</organism>
<evidence type="ECO:0000256" key="4">
    <source>
        <dbReference type="ARBA" id="ARBA00023295"/>
    </source>
</evidence>
<dbReference type="InterPro" id="IPR013780">
    <property type="entry name" value="Glyco_hydro_b"/>
</dbReference>
<feature type="active site" description="Nucleophile" evidence="6">
    <location>
        <position position="464"/>
    </location>
</feature>
<dbReference type="Pfam" id="PF16875">
    <property type="entry name" value="Glyco_hydro_36N"/>
    <property type="match status" value="1"/>
</dbReference>
<dbReference type="Pfam" id="PF02065">
    <property type="entry name" value="Melibiase"/>
    <property type="match status" value="1"/>
</dbReference>
<feature type="active site" description="Proton donor" evidence="6">
    <location>
        <position position="528"/>
    </location>
</feature>
<comment type="similarity">
    <text evidence="5">Belongs to the glycosyl hydrolase.</text>
</comment>
<dbReference type="InterPro" id="IPR002252">
    <property type="entry name" value="Glyco_hydro_36"/>
</dbReference>
<accession>A0A0E1W2M8</accession>
<evidence type="ECO:0000256" key="3">
    <source>
        <dbReference type="ARBA" id="ARBA00022801"/>
    </source>
</evidence>
<dbReference type="HOGENOM" id="CLU_009640_3_1_4"/>
<dbReference type="GO" id="GO:0016052">
    <property type="term" value="P:carbohydrate catabolic process"/>
    <property type="evidence" value="ECO:0007669"/>
    <property type="project" value="InterPro"/>
</dbReference>
<dbReference type="CDD" id="cd14791">
    <property type="entry name" value="GH36"/>
    <property type="match status" value="1"/>
</dbReference>
<evidence type="ECO:0000259" key="8">
    <source>
        <dbReference type="Pfam" id="PF16874"/>
    </source>
</evidence>